<feature type="domain" description="Amidase" evidence="1">
    <location>
        <begin position="48"/>
        <end position="398"/>
    </location>
</feature>
<comment type="caution">
    <text evidence="2">The sequence shown here is derived from an EMBL/GenBank/DDBJ whole genome shotgun (WGS) entry which is preliminary data.</text>
</comment>
<proteinExistence type="predicted"/>
<dbReference type="Proteomes" id="UP001596139">
    <property type="component" value="Unassembled WGS sequence"/>
</dbReference>
<keyword evidence="3" id="KW-1185">Reference proteome</keyword>
<evidence type="ECO:0000259" key="1">
    <source>
        <dbReference type="Pfam" id="PF01425"/>
    </source>
</evidence>
<organism evidence="2 3">
    <name type="scientific">Streptomyces ochraceiscleroticus</name>
    <dbReference type="NCBI Taxonomy" id="47761"/>
    <lineage>
        <taxon>Bacteria</taxon>
        <taxon>Bacillati</taxon>
        <taxon>Actinomycetota</taxon>
        <taxon>Actinomycetes</taxon>
        <taxon>Kitasatosporales</taxon>
        <taxon>Streptomycetaceae</taxon>
        <taxon>Streptomyces</taxon>
    </lineage>
</organism>
<evidence type="ECO:0000313" key="3">
    <source>
        <dbReference type="Proteomes" id="UP001596139"/>
    </source>
</evidence>
<dbReference type="Pfam" id="PF01425">
    <property type="entry name" value="Amidase"/>
    <property type="match status" value="1"/>
</dbReference>
<gene>
    <name evidence="2" type="ORF">ACFP4F_11280</name>
</gene>
<dbReference type="InterPro" id="IPR036928">
    <property type="entry name" value="AS_sf"/>
</dbReference>
<dbReference type="InterPro" id="IPR000120">
    <property type="entry name" value="Amidase"/>
</dbReference>
<sequence>MSDTVRQPWSLSELVADLRSGRSAAEAALRRSRDRIAQTEEQVRAWVAFDESPATDRTGPLGGVPMGVKDIIDLAGLPTRCGSVLRADAGPAERDAPVVGAWRAAGAIPLGKTVTTEFAFFAPGPTRNPANLRHTPGGSSSGSAAAVAAGQVPLAIGSQTAGSVTRPAAYCGVASLVLRHGHIPTDGVAGLSPSLDAHGVYAATTADVALAWAALTGEPDPSRDAQSAPRIALWNAAPLEAVSDEMGSALTSAVARLTDRGAKIDAFPLEALIAEVTAAHPVVMAYEAARERSAELERADRLSAPLAGLLRTGADTPESDYLAARRLVSAARDELGTLLSRYDAVLGPAAPGAAPQGLDATGDPVLSRPWQALGLPAVAVPGLRNEAGLPLGLQVIAESEAAALRAAVRVERSLTR</sequence>
<dbReference type="InterPro" id="IPR023631">
    <property type="entry name" value="Amidase_dom"/>
</dbReference>
<dbReference type="PANTHER" id="PTHR11895">
    <property type="entry name" value="TRANSAMIDASE"/>
    <property type="match status" value="1"/>
</dbReference>
<reference evidence="3" key="1">
    <citation type="journal article" date="2019" name="Int. J. Syst. Evol. Microbiol.">
        <title>The Global Catalogue of Microorganisms (GCM) 10K type strain sequencing project: providing services to taxonomists for standard genome sequencing and annotation.</title>
        <authorList>
            <consortium name="The Broad Institute Genomics Platform"/>
            <consortium name="The Broad Institute Genome Sequencing Center for Infectious Disease"/>
            <person name="Wu L."/>
            <person name="Ma J."/>
        </authorList>
    </citation>
    <scope>NUCLEOTIDE SEQUENCE [LARGE SCALE GENOMIC DNA]</scope>
    <source>
        <strain evidence="3">CGMCC 1.15180</strain>
    </source>
</reference>
<name>A0ABW1MHC6_9ACTN</name>
<accession>A0ABW1MHC6</accession>
<dbReference type="Gene3D" id="3.90.1300.10">
    <property type="entry name" value="Amidase signature (AS) domain"/>
    <property type="match status" value="1"/>
</dbReference>
<dbReference type="EMBL" id="JBHSPX010000004">
    <property type="protein sequence ID" value="MFC6063133.1"/>
    <property type="molecule type" value="Genomic_DNA"/>
</dbReference>
<protein>
    <submittedName>
        <fullName evidence="2">Amidase</fullName>
    </submittedName>
</protein>
<evidence type="ECO:0000313" key="2">
    <source>
        <dbReference type="EMBL" id="MFC6063133.1"/>
    </source>
</evidence>
<dbReference type="PANTHER" id="PTHR11895:SF151">
    <property type="entry name" value="GLUTAMYL-TRNA(GLN) AMIDOTRANSFERASE SUBUNIT A"/>
    <property type="match status" value="1"/>
</dbReference>
<dbReference type="SUPFAM" id="SSF75304">
    <property type="entry name" value="Amidase signature (AS) enzymes"/>
    <property type="match status" value="1"/>
</dbReference>
<dbReference type="RefSeq" id="WP_037799636.1">
    <property type="nucleotide sequence ID" value="NZ_JBHSPX010000004.1"/>
</dbReference>